<dbReference type="InterPro" id="IPR019533">
    <property type="entry name" value="Peptidase_S26"/>
</dbReference>
<keyword evidence="3" id="KW-1185">Reference proteome</keyword>
<accession>A0A1Y6FTB8</accession>
<dbReference type="Proteomes" id="UP000194469">
    <property type="component" value="Unassembled WGS sequence"/>
</dbReference>
<protein>
    <submittedName>
        <fullName evidence="2">Conjugation peptidase TraF. Serine peptidase. MEROPS family S26C</fullName>
    </submittedName>
</protein>
<feature type="domain" description="Peptidase S26" evidence="1">
    <location>
        <begin position="9"/>
        <end position="167"/>
    </location>
</feature>
<dbReference type="EMBL" id="FXWL01000002">
    <property type="protein sequence ID" value="SMQ76390.1"/>
    <property type="molecule type" value="Genomic_DNA"/>
</dbReference>
<dbReference type="GO" id="GO:0004252">
    <property type="term" value="F:serine-type endopeptidase activity"/>
    <property type="evidence" value="ECO:0007669"/>
    <property type="project" value="InterPro"/>
</dbReference>
<evidence type="ECO:0000313" key="2">
    <source>
        <dbReference type="EMBL" id="SMQ76390.1"/>
    </source>
</evidence>
<organism evidence="2 3">
    <name type="scientific">Sphingopyxis terrae subsp. ummariensis</name>
    <dbReference type="NCBI Taxonomy" id="429001"/>
    <lineage>
        <taxon>Bacteria</taxon>
        <taxon>Pseudomonadati</taxon>
        <taxon>Pseudomonadota</taxon>
        <taxon>Alphaproteobacteria</taxon>
        <taxon>Sphingomonadales</taxon>
        <taxon>Sphingomonadaceae</taxon>
        <taxon>Sphingopyxis</taxon>
    </lineage>
</organism>
<reference evidence="3" key="1">
    <citation type="submission" date="2017-04" db="EMBL/GenBank/DDBJ databases">
        <authorList>
            <person name="Varghese N."/>
            <person name="Submissions S."/>
        </authorList>
    </citation>
    <scope>NUCLEOTIDE SEQUENCE [LARGE SCALE GENOMIC DNA]</scope>
    <source>
        <strain evidence="3">UI2</strain>
    </source>
</reference>
<proteinExistence type="predicted"/>
<dbReference type="AlphaFoldDB" id="A0A1Y6FTB8"/>
<evidence type="ECO:0000313" key="3">
    <source>
        <dbReference type="Proteomes" id="UP000194469"/>
    </source>
</evidence>
<gene>
    <name evidence="2" type="ORF">SAMN06295984_1831</name>
</gene>
<dbReference type="Pfam" id="PF10502">
    <property type="entry name" value="Peptidase_S26"/>
    <property type="match status" value="1"/>
</dbReference>
<dbReference type="Gene3D" id="2.10.109.10">
    <property type="entry name" value="Umud Fragment, subunit A"/>
    <property type="match status" value="1"/>
</dbReference>
<dbReference type="GO" id="GO:0006465">
    <property type="term" value="P:signal peptide processing"/>
    <property type="evidence" value="ECO:0007669"/>
    <property type="project" value="InterPro"/>
</dbReference>
<name>A0A1Y6FTB8_9SPHN</name>
<evidence type="ECO:0000259" key="1">
    <source>
        <dbReference type="Pfam" id="PF10502"/>
    </source>
</evidence>
<sequence length="169" mass="18247">MFDRRIALRVGLVGALVGAVATTITSPPAPRLVWNASASAPLGLWRVVPGAAPQRGDMVVARLAAPWRGIAARRHYLPSNVPLIKRVAAEDGDRICALRGLISVNGTVVAVRRRVDGAGRPMPRWDGCRKLGADEFLLLMEAEDSFDGRYFGVTELADIVGKATPLWLR</sequence>
<dbReference type="SUPFAM" id="SSF51306">
    <property type="entry name" value="LexA/Signal peptidase"/>
    <property type="match status" value="1"/>
</dbReference>
<dbReference type="InterPro" id="IPR036286">
    <property type="entry name" value="LexA/Signal_pep-like_sf"/>
</dbReference>